<name>A0A915JVC8_ROMCU</name>
<dbReference type="Proteomes" id="UP000887565">
    <property type="component" value="Unplaced"/>
</dbReference>
<proteinExistence type="predicted"/>
<dbReference type="WBParaSite" id="nRc.2.0.1.t30033-RA">
    <property type="protein sequence ID" value="nRc.2.0.1.t30033-RA"/>
    <property type="gene ID" value="nRc.2.0.1.g30033"/>
</dbReference>
<protein>
    <submittedName>
        <fullName evidence="2">Uncharacterized protein</fullName>
    </submittedName>
</protein>
<evidence type="ECO:0000313" key="1">
    <source>
        <dbReference type="Proteomes" id="UP000887565"/>
    </source>
</evidence>
<organism evidence="1 2">
    <name type="scientific">Romanomermis culicivorax</name>
    <name type="common">Nematode worm</name>
    <dbReference type="NCBI Taxonomy" id="13658"/>
    <lineage>
        <taxon>Eukaryota</taxon>
        <taxon>Metazoa</taxon>
        <taxon>Ecdysozoa</taxon>
        <taxon>Nematoda</taxon>
        <taxon>Enoplea</taxon>
        <taxon>Dorylaimia</taxon>
        <taxon>Mermithida</taxon>
        <taxon>Mermithoidea</taxon>
        <taxon>Mermithidae</taxon>
        <taxon>Romanomermis</taxon>
    </lineage>
</organism>
<evidence type="ECO:0000313" key="2">
    <source>
        <dbReference type="WBParaSite" id="nRc.2.0.1.t30033-RA"/>
    </source>
</evidence>
<reference evidence="2" key="1">
    <citation type="submission" date="2022-11" db="UniProtKB">
        <authorList>
            <consortium name="WormBaseParasite"/>
        </authorList>
    </citation>
    <scope>IDENTIFICATION</scope>
</reference>
<accession>A0A915JVC8</accession>
<keyword evidence="1" id="KW-1185">Reference proteome</keyword>
<dbReference type="AlphaFoldDB" id="A0A915JVC8"/>
<sequence>MGAKGDARPNGRFPEYPFQKYVLKEWGMVFCFSFHRSKNDFKIELRALIDDGGDVLIQWPTSVPHCLHEGFTVELFGPNVVKASLSKHTIRSYIGQQKVLVISKTYGKARATKCKL</sequence>